<dbReference type="InterPro" id="IPR002110">
    <property type="entry name" value="Ankyrin_rpt"/>
</dbReference>
<proteinExistence type="predicted"/>
<feature type="repeat" description="ANK" evidence="3">
    <location>
        <begin position="340"/>
        <end position="372"/>
    </location>
</feature>
<dbReference type="InterPro" id="IPR036770">
    <property type="entry name" value="Ankyrin_rpt-contain_sf"/>
</dbReference>
<protein>
    <recommendedName>
        <fullName evidence="7">Ankyrin repeat domain-containing protein, chloroplastic</fullName>
    </recommendedName>
</protein>
<keyword evidence="6" id="KW-1185">Reference proteome</keyword>
<evidence type="ECO:0000256" key="2">
    <source>
        <dbReference type="ARBA" id="ARBA00023043"/>
    </source>
</evidence>
<dbReference type="PANTHER" id="PTHR24203">
    <property type="entry name" value="ANKYRIN REPEAT FAMILY PROTEIN"/>
    <property type="match status" value="1"/>
</dbReference>
<keyword evidence="1" id="KW-0677">Repeat</keyword>
<evidence type="ECO:0000256" key="3">
    <source>
        <dbReference type="PROSITE-ProRule" id="PRU00023"/>
    </source>
</evidence>
<feature type="repeat" description="ANK" evidence="3">
    <location>
        <begin position="307"/>
        <end position="339"/>
    </location>
</feature>
<feature type="region of interest" description="Disordered" evidence="4">
    <location>
        <begin position="179"/>
        <end position="201"/>
    </location>
</feature>
<dbReference type="FunFam" id="1.25.40.20:FF:000461">
    <property type="entry name" value="Ankyrin repeat domain-containing protein, chloroplastic"/>
    <property type="match status" value="1"/>
</dbReference>
<dbReference type="PANTHER" id="PTHR24203:SF86">
    <property type="entry name" value="PROTEASOME 26S SUBUNIT, NON-ATPASE 10"/>
    <property type="match status" value="1"/>
</dbReference>
<evidence type="ECO:0000313" key="6">
    <source>
        <dbReference type="Proteomes" id="UP001279734"/>
    </source>
</evidence>
<evidence type="ECO:0000256" key="1">
    <source>
        <dbReference type="ARBA" id="ARBA00022737"/>
    </source>
</evidence>
<accession>A0AAD3T8N1</accession>
<reference evidence="5" key="1">
    <citation type="submission" date="2023-05" db="EMBL/GenBank/DDBJ databases">
        <title>Nepenthes gracilis genome sequencing.</title>
        <authorList>
            <person name="Fukushima K."/>
        </authorList>
    </citation>
    <scope>NUCLEOTIDE SEQUENCE</scope>
    <source>
        <strain evidence="5">SING2019-196</strain>
    </source>
</reference>
<evidence type="ECO:0000313" key="5">
    <source>
        <dbReference type="EMBL" id="GMH24002.1"/>
    </source>
</evidence>
<name>A0AAD3T8N1_NEPGR</name>
<comment type="caution">
    <text evidence="5">The sequence shown here is derived from an EMBL/GenBank/DDBJ whole genome shotgun (WGS) entry which is preliminary data.</text>
</comment>
<dbReference type="AlphaFoldDB" id="A0AAD3T8N1"/>
<dbReference type="Pfam" id="PF13637">
    <property type="entry name" value="Ank_4"/>
    <property type="match status" value="1"/>
</dbReference>
<dbReference type="SMART" id="SM00248">
    <property type="entry name" value="ANK"/>
    <property type="match status" value="5"/>
</dbReference>
<dbReference type="Gene3D" id="1.25.40.20">
    <property type="entry name" value="Ankyrin repeat-containing domain"/>
    <property type="match status" value="2"/>
</dbReference>
<keyword evidence="2 3" id="KW-0040">ANK repeat</keyword>
<evidence type="ECO:0008006" key="7">
    <source>
        <dbReference type="Google" id="ProtNLM"/>
    </source>
</evidence>
<sequence length="435" mass="49161">MPVSSLSSLPLTTRSSLSPAHNFFTLSKKLRSLSSLSLYSTFRSQSQAPQQIEAGGEEEEDVLGDCLVFEDGIFEDPYLEEENVSSSTSFYRTKTQKPKGWKKSIAPEVEPQNLVPEDWQQIVAELNISKKDRRKIAQGLEYGQRLEKKSKVRSVNLEEYLKYRNEKLAQLKQVILDNPSGYSLRNDENRRNDNDRDDLKGVLDANSSGITRVEPRDPRRAVYGKKLDDITEFFNNGNYQPGDTKSEGRPKLFSKEEKLLLNARVPKLAVATSAKWLPLHTLAASGNFYLSSTLLKHILDINAADKDGLTALHKAIICKKQAITNFLLRESANPFVRDKDGATLMHYAVQTASSQAIKILLLYNVDINLQDNDGWTPLHVAVQARRTDVLRLLLIKGADRTLRNKDGLTPLELCLYSGRDLRTYELIKLLKQLPK</sequence>
<dbReference type="PROSITE" id="PS50088">
    <property type="entry name" value="ANK_REPEAT"/>
    <property type="match status" value="3"/>
</dbReference>
<dbReference type="Pfam" id="PF12796">
    <property type="entry name" value="Ank_2"/>
    <property type="match status" value="1"/>
</dbReference>
<feature type="repeat" description="ANK" evidence="3">
    <location>
        <begin position="373"/>
        <end position="405"/>
    </location>
</feature>
<dbReference type="FunFam" id="1.25.40.20:FF:000485">
    <property type="entry name" value="Ankyrin repeat domain-containing protein, chloroplastic"/>
    <property type="match status" value="1"/>
</dbReference>
<evidence type="ECO:0000256" key="4">
    <source>
        <dbReference type="SAM" id="MobiDB-lite"/>
    </source>
</evidence>
<dbReference type="Proteomes" id="UP001279734">
    <property type="component" value="Unassembled WGS sequence"/>
</dbReference>
<gene>
    <name evidence="5" type="ORF">Nepgr_025845</name>
</gene>
<dbReference type="EMBL" id="BSYO01000027">
    <property type="protein sequence ID" value="GMH24002.1"/>
    <property type="molecule type" value="Genomic_DNA"/>
</dbReference>
<dbReference type="SUPFAM" id="SSF48403">
    <property type="entry name" value="Ankyrin repeat"/>
    <property type="match status" value="1"/>
</dbReference>
<organism evidence="5 6">
    <name type="scientific">Nepenthes gracilis</name>
    <name type="common">Slender pitcher plant</name>
    <dbReference type="NCBI Taxonomy" id="150966"/>
    <lineage>
        <taxon>Eukaryota</taxon>
        <taxon>Viridiplantae</taxon>
        <taxon>Streptophyta</taxon>
        <taxon>Embryophyta</taxon>
        <taxon>Tracheophyta</taxon>
        <taxon>Spermatophyta</taxon>
        <taxon>Magnoliopsida</taxon>
        <taxon>eudicotyledons</taxon>
        <taxon>Gunneridae</taxon>
        <taxon>Pentapetalae</taxon>
        <taxon>Caryophyllales</taxon>
        <taxon>Nepenthaceae</taxon>
        <taxon>Nepenthes</taxon>
    </lineage>
</organism>
<dbReference type="PROSITE" id="PS50297">
    <property type="entry name" value="ANK_REP_REGION"/>
    <property type="match status" value="2"/>
</dbReference>
<feature type="compositionally biased region" description="Basic and acidic residues" evidence="4">
    <location>
        <begin position="185"/>
        <end position="201"/>
    </location>
</feature>